<evidence type="ECO:0000313" key="2">
    <source>
        <dbReference type="EMBL" id="CRZ11631.1"/>
    </source>
</evidence>
<feature type="compositionally biased region" description="Polar residues" evidence="1">
    <location>
        <begin position="83"/>
        <end position="119"/>
    </location>
</feature>
<name>A0A0H5RCZ7_9EUKA</name>
<sequence>MINTQLDHPSNSSWSLRLGFSSSRLWFVASAADHHEPGREPAALWSLRNDRDPRDPIWTRGATRHSPSDSERDQSLGRDGSPRNPSHNGNEDSPTGTWYNSTRDGDSTAGTHSRQSLVNGQHILPTCMKPK</sequence>
<feature type="compositionally biased region" description="Basic and acidic residues" evidence="1">
    <location>
        <begin position="48"/>
        <end position="57"/>
    </location>
</feature>
<feature type="compositionally biased region" description="Basic and acidic residues" evidence="1">
    <location>
        <begin position="66"/>
        <end position="76"/>
    </location>
</feature>
<accession>A0A0H5RCZ7</accession>
<dbReference type="AlphaFoldDB" id="A0A0H5RCZ7"/>
<evidence type="ECO:0000256" key="1">
    <source>
        <dbReference type="SAM" id="MobiDB-lite"/>
    </source>
</evidence>
<reference evidence="2" key="1">
    <citation type="submission" date="2015-04" db="EMBL/GenBank/DDBJ databases">
        <title>The genome sequence of the plant pathogenic Rhizarian Plasmodiophora brassicae reveals insights in its biotrophic life cycle and the origin of chitin synthesis.</title>
        <authorList>
            <person name="Schwelm A."/>
            <person name="Fogelqvist J."/>
            <person name="Knaust A."/>
            <person name="Julke S."/>
            <person name="Lilja T."/>
            <person name="Dhandapani V."/>
            <person name="Bonilla-Rosso G."/>
            <person name="Karlsson M."/>
            <person name="Shevchenko A."/>
            <person name="Choi S.R."/>
            <person name="Kim H.G."/>
            <person name="Park J.Y."/>
            <person name="Lim Y.P."/>
            <person name="Ludwig-Muller J."/>
            <person name="Dixelius C."/>
        </authorList>
    </citation>
    <scope>NUCLEOTIDE SEQUENCE</scope>
    <source>
        <tissue evidence="2">Potato root galls</tissue>
    </source>
</reference>
<proteinExistence type="predicted"/>
<protein>
    <submittedName>
        <fullName evidence="2">Uncharacterized protein</fullName>
    </submittedName>
</protein>
<feature type="region of interest" description="Disordered" evidence="1">
    <location>
        <begin position="33"/>
        <end position="131"/>
    </location>
</feature>
<organism evidence="2">
    <name type="scientific">Spongospora subterranea</name>
    <dbReference type="NCBI Taxonomy" id="70186"/>
    <lineage>
        <taxon>Eukaryota</taxon>
        <taxon>Sar</taxon>
        <taxon>Rhizaria</taxon>
        <taxon>Endomyxa</taxon>
        <taxon>Phytomyxea</taxon>
        <taxon>Plasmodiophorida</taxon>
        <taxon>Plasmodiophoridae</taxon>
        <taxon>Spongospora</taxon>
    </lineage>
</organism>
<dbReference type="EMBL" id="HACM01011189">
    <property type="protein sequence ID" value="CRZ11631.1"/>
    <property type="molecule type" value="Transcribed_RNA"/>
</dbReference>